<gene>
    <name evidence="2" type="ORF">M378DRAFT_168246</name>
</gene>
<dbReference type="InParanoid" id="A0A0C2T1N8"/>
<keyword evidence="3" id="KW-1185">Reference proteome</keyword>
<accession>A0A0C2T1N8</accession>
<dbReference type="Proteomes" id="UP000054549">
    <property type="component" value="Unassembled WGS sequence"/>
</dbReference>
<evidence type="ECO:0000313" key="3">
    <source>
        <dbReference type="Proteomes" id="UP000054549"/>
    </source>
</evidence>
<dbReference type="AlphaFoldDB" id="A0A0C2T1N8"/>
<feature type="transmembrane region" description="Helical" evidence="1">
    <location>
        <begin position="68"/>
        <end position="94"/>
    </location>
</feature>
<sequence>MHFLVLVKKTRSDLAGIFLSQVRWENMKIRDMKDGSTVLSLLPQPLMLILIIPISVQFKIQAAVDTSQIVALISIVTYTNTFMSSTEFVSSVILEKSGREKQAT</sequence>
<name>A0A0C2T1N8_AMAMK</name>
<evidence type="ECO:0000256" key="1">
    <source>
        <dbReference type="SAM" id="Phobius"/>
    </source>
</evidence>
<evidence type="ECO:0000313" key="2">
    <source>
        <dbReference type="EMBL" id="KIL60369.1"/>
    </source>
</evidence>
<organism evidence="2 3">
    <name type="scientific">Amanita muscaria (strain Koide BX008)</name>
    <dbReference type="NCBI Taxonomy" id="946122"/>
    <lineage>
        <taxon>Eukaryota</taxon>
        <taxon>Fungi</taxon>
        <taxon>Dikarya</taxon>
        <taxon>Basidiomycota</taxon>
        <taxon>Agaricomycotina</taxon>
        <taxon>Agaricomycetes</taxon>
        <taxon>Agaricomycetidae</taxon>
        <taxon>Agaricales</taxon>
        <taxon>Pluteineae</taxon>
        <taxon>Amanitaceae</taxon>
        <taxon>Amanita</taxon>
    </lineage>
</organism>
<feature type="transmembrane region" description="Helical" evidence="1">
    <location>
        <begin position="37"/>
        <end position="56"/>
    </location>
</feature>
<dbReference type="EMBL" id="KN818300">
    <property type="protein sequence ID" value="KIL60369.1"/>
    <property type="molecule type" value="Genomic_DNA"/>
</dbReference>
<proteinExistence type="predicted"/>
<keyword evidence="1" id="KW-1133">Transmembrane helix</keyword>
<reference evidence="2 3" key="1">
    <citation type="submission" date="2014-04" db="EMBL/GenBank/DDBJ databases">
        <title>Evolutionary Origins and Diversification of the Mycorrhizal Mutualists.</title>
        <authorList>
            <consortium name="DOE Joint Genome Institute"/>
            <consortium name="Mycorrhizal Genomics Consortium"/>
            <person name="Kohler A."/>
            <person name="Kuo A."/>
            <person name="Nagy L.G."/>
            <person name="Floudas D."/>
            <person name="Copeland A."/>
            <person name="Barry K.W."/>
            <person name="Cichocki N."/>
            <person name="Veneault-Fourrey C."/>
            <person name="LaButti K."/>
            <person name="Lindquist E.A."/>
            <person name="Lipzen A."/>
            <person name="Lundell T."/>
            <person name="Morin E."/>
            <person name="Murat C."/>
            <person name="Riley R."/>
            <person name="Ohm R."/>
            <person name="Sun H."/>
            <person name="Tunlid A."/>
            <person name="Henrissat B."/>
            <person name="Grigoriev I.V."/>
            <person name="Hibbett D.S."/>
            <person name="Martin F."/>
        </authorList>
    </citation>
    <scope>NUCLEOTIDE SEQUENCE [LARGE SCALE GENOMIC DNA]</scope>
    <source>
        <strain evidence="2 3">Koide BX008</strain>
    </source>
</reference>
<dbReference type="HOGENOM" id="CLU_2249427_0_0_1"/>
<keyword evidence="1" id="KW-0472">Membrane</keyword>
<protein>
    <submittedName>
        <fullName evidence="2">Uncharacterized protein</fullName>
    </submittedName>
</protein>
<keyword evidence="1" id="KW-0812">Transmembrane</keyword>